<dbReference type="KEGG" id="tcc:18605688"/>
<accession>A0AB32W295</accession>
<protein>
    <submittedName>
        <fullName evidence="2">Uncharacterized protein LOC18605688</fullName>
    </submittedName>
</protein>
<dbReference type="AlphaFoldDB" id="A0AB32W295"/>
<name>A0AB32W295_THECC</name>
<reference evidence="2" key="2">
    <citation type="submission" date="2025-08" db="UniProtKB">
        <authorList>
            <consortium name="RefSeq"/>
        </authorList>
    </citation>
    <scope>IDENTIFICATION</scope>
</reference>
<proteinExistence type="predicted"/>
<reference evidence="1" key="1">
    <citation type="journal article" date="1997" name="Nucleic Acids Res.">
        <title>tRNAscan-SE: a program for improved detection of transfer RNA genes in genomic sequence.</title>
        <authorList>
            <person name="Lowe T.M."/>
            <person name="Eddy S.R."/>
        </authorList>
    </citation>
    <scope>NUCLEOTIDE SEQUENCE [LARGE SCALE GENOMIC DNA]</scope>
    <source>
        <strain evidence="1">r\B97-61/B2</strain>
    </source>
</reference>
<evidence type="ECO:0000313" key="2">
    <source>
        <dbReference type="RefSeq" id="XP_017973060.1"/>
    </source>
</evidence>
<dbReference type="RefSeq" id="XP_017973060.1">
    <property type="nucleotide sequence ID" value="XM_018117571.1"/>
</dbReference>
<dbReference type="Gramene" id="Tc03v2_t015750.1">
    <property type="protein sequence ID" value="Tc03v2_p015750.1"/>
    <property type="gene ID" value="Tc03v2_g015750"/>
</dbReference>
<dbReference type="GeneID" id="18605688"/>
<organism evidence="1 2">
    <name type="scientific">Theobroma cacao</name>
    <name type="common">Cacao</name>
    <name type="synonym">Cocoa</name>
    <dbReference type="NCBI Taxonomy" id="3641"/>
    <lineage>
        <taxon>Eukaryota</taxon>
        <taxon>Viridiplantae</taxon>
        <taxon>Streptophyta</taxon>
        <taxon>Embryophyta</taxon>
        <taxon>Tracheophyta</taxon>
        <taxon>Spermatophyta</taxon>
        <taxon>Magnoliopsida</taxon>
        <taxon>eudicotyledons</taxon>
        <taxon>Gunneridae</taxon>
        <taxon>Pentapetalae</taxon>
        <taxon>rosids</taxon>
        <taxon>malvids</taxon>
        <taxon>Malvales</taxon>
        <taxon>Malvaceae</taxon>
        <taxon>Byttnerioideae</taxon>
        <taxon>Theobroma</taxon>
    </lineage>
</organism>
<evidence type="ECO:0000313" key="1">
    <source>
        <dbReference type="Proteomes" id="UP000694886"/>
    </source>
</evidence>
<sequence length="204" mass="23654">MGAPPPAFTIRHPDYAISDNVTPFRDYDYFGALWDPVPFFSSKQTSEEWTTNELITFEQLEEYGAYYVGERSDMYAVSHFVYYVDGEYMPVFRKITGYDMFTYCRRRIMRRENRRGYATPRAFPKPVCLNPPANSQEQPKRQDTVINVGSLKINPNPNPTNINNMEKGMNGEDEEEACCWDEIIEDYFSDKASSSESDPGFDTK</sequence>
<gene>
    <name evidence="2" type="primary">LOC18605688</name>
</gene>
<dbReference type="Proteomes" id="UP000694886">
    <property type="component" value="Chromosome 3"/>
</dbReference>